<feature type="compositionally biased region" description="Low complexity" evidence="1">
    <location>
        <begin position="1"/>
        <end position="18"/>
    </location>
</feature>
<comment type="caution">
    <text evidence="2">The sequence shown here is derived from an EMBL/GenBank/DDBJ whole genome shotgun (WGS) entry which is preliminary data.</text>
</comment>
<accession>A0ABW2CBF6</accession>
<organism evidence="2 3">
    <name type="scientific">Actinomadura yumaensis</name>
    <dbReference type="NCBI Taxonomy" id="111807"/>
    <lineage>
        <taxon>Bacteria</taxon>
        <taxon>Bacillati</taxon>
        <taxon>Actinomycetota</taxon>
        <taxon>Actinomycetes</taxon>
        <taxon>Streptosporangiales</taxon>
        <taxon>Thermomonosporaceae</taxon>
        <taxon>Actinomadura</taxon>
    </lineage>
</organism>
<dbReference type="Proteomes" id="UP001596380">
    <property type="component" value="Unassembled WGS sequence"/>
</dbReference>
<name>A0ABW2CBF6_9ACTN</name>
<keyword evidence="3" id="KW-1185">Reference proteome</keyword>
<sequence length="60" mass="6448">MHWWNQQAFDGAAEAQAADPSPGNLMAAAQVQALISIAEALHRIAAVVEDRDRQDAFTGD</sequence>
<dbReference type="EMBL" id="JBHSXS010000002">
    <property type="protein sequence ID" value="MFC6879107.1"/>
    <property type="molecule type" value="Genomic_DNA"/>
</dbReference>
<protein>
    <submittedName>
        <fullName evidence="2">Uncharacterized protein</fullName>
    </submittedName>
</protein>
<evidence type="ECO:0000313" key="3">
    <source>
        <dbReference type="Proteomes" id="UP001596380"/>
    </source>
</evidence>
<reference evidence="3" key="1">
    <citation type="journal article" date="2019" name="Int. J. Syst. Evol. Microbiol.">
        <title>The Global Catalogue of Microorganisms (GCM) 10K type strain sequencing project: providing services to taxonomists for standard genome sequencing and annotation.</title>
        <authorList>
            <consortium name="The Broad Institute Genomics Platform"/>
            <consortium name="The Broad Institute Genome Sequencing Center for Infectious Disease"/>
            <person name="Wu L."/>
            <person name="Ma J."/>
        </authorList>
    </citation>
    <scope>NUCLEOTIDE SEQUENCE [LARGE SCALE GENOMIC DNA]</scope>
    <source>
        <strain evidence="3">JCM 3369</strain>
    </source>
</reference>
<gene>
    <name evidence="2" type="ORF">ACFQKB_04935</name>
</gene>
<evidence type="ECO:0000256" key="1">
    <source>
        <dbReference type="SAM" id="MobiDB-lite"/>
    </source>
</evidence>
<dbReference type="RefSeq" id="WP_160823798.1">
    <property type="nucleotide sequence ID" value="NZ_JBHSXE010000001.1"/>
</dbReference>
<evidence type="ECO:0000313" key="2">
    <source>
        <dbReference type="EMBL" id="MFC6879107.1"/>
    </source>
</evidence>
<proteinExistence type="predicted"/>
<feature type="region of interest" description="Disordered" evidence="1">
    <location>
        <begin position="1"/>
        <end position="21"/>
    </location>
</feature>